<organism evidence="3 4">
    <name type="scientific">Brevibacterium pityocampae</name>
    <dbReference type="NCBI Taxonomy" id="506594"/>
    <lineage>
        <taxon>Bacteria</taxon>
        <taxon>Bacillati</taxon>
        <taxon>Actinomycetota</taxon>
        <taxon>Actinomycetes</taxon>
        <taxon>Micrococcales</taxon>
        <taxon>Brevibacteriaceae</taxon>
        <taxon>Brevibacterium</taxon>
    </lineage>
</organism>
<dbReference type="Gene3D" id="3.40.50.720">
    <property type="entry name" value="NAD(P)-binding Rossmann-like Domain"/>
    <property type="match status" value="1"/>
</dbReference>
<dbReference type="Gene3D" id="3.40.50.261">
    <property type="entry name" value="Succinyl-CoA synthetase domains"/>
    <property type="match status" value="2"/>
</dbReference>
<dbReference type="PANTHER" id="PTHR11117">
    <property type="entry name" value="SUCCINYL-COA LIGASE SUBUNIT ALPHA"/>
    <property type="match status" value="1"/>
</dbReference>
<dbReference type="InterPro" id="IPR009499">
    <property type="entry name" value="AllG-like"/>
</dbReference>
<dbReference type="Proteomes" id="UP001500642">
    <property type="component" value="Unassembled WGS sequence"/>
</dbReference>
<reference evidence="4" key="1">
    <citation type="journal article" date="2019" name="Int. J. Syst. Evol. Microbiol.">
        <title>The Global Catalogue of Microorganisms (GCM) 10K type strain sequencing project: providing services to taxonomists for standard genome sequencing and annotation.</title>
        <authorList>
            <consortium name="The Broad Institute Genomics Platform"/>
            <consortium name="The Broad Institute Genome Sequencing Center for Infectious Disease"/>
            <person name="Wu L."/>
            <person name="Ma J."/>
        </authorList>
    </citation>
    <scope>NUCLEOTIDE SEQUENCE [LARGE SCALE GENOMIC DNA]</scope>
    <source>
        <strain evidence="4">JCM 17808</strain>
    </source>
</reference>
<sequence>MTDSIEIRSGVYFDSVALMQVSARVKSTPGISDALIGMGTPLNLDLMREVGFDVADGAAPTDLVIAVRGETEEALEAARSALDAAFAELAAAAAAAGGPLGGDSPPLTLGSAARRAGAGLAVVSVPGEYAAVEVHDALEAGCSVMLFSDNVPVETEIALKDAAAARDLLVMGPDCGTAAIGGVGLGFANTVRSGTFGIVAASGTGAQQVMTLLDEAGAGVSHVLGTGGRDLGSAVAGRTTKQALRALAADPGTEHVIIVSKPADPAVVREVESLAGELGLPVSWAVLGPDSPDLTAGVEAALAATGRTVPQWRSWGAGEPPAAATGAGGDLHGLYVGGTLADEAMLIASTVLGPIPSNIPLDGAPEIDGHSLPASGHRVLDFGDDAMTRGRAHPMIDPELRHRAIRSAGGTAGVLLLDLVLGHASHPDPAAELAAAIAEARETAAAAGRTLPVVVGLVGTEADPQGRAAAAEALVAAGAEVFSSHARAVGRALAHLGHAVPTASPVRSADGTGGAGAGSTGASDPASSPLRGLLDRDPVVVTSGVSLFAEALRAQAVAVTEVAWQPPAGDIRALTAVMADERREAANAQALERMLAAGAELVGLRPARECLGLAETELLHSGPPLDWERASGPMRGALAGAVVFEGLADSLDEAEEGLAAGRFSFAPCHSRDAVGPMAGVVSPSMWMMEFVDPVHGNRAYCSLNEGLGKVLRYGANGPEVLERLRWMRDVLGPVLAAVLAAHGPIDTKNYVSQMLQSGDEGHNRNRTGTLLFLRDIMPDLLSLDGWSREDLAECARFLGSNDYFALNIVMPTCKLALAAAKDVPGSTLVVTMARNGTDFGIQLSGTGDRWYTGPAQLPQGLFLGSYGPDDANPDIGDSAITETAGIGGLAMAAAPAIVRLVGSDVAFAVETTLRMYEITLGEHPVHQVPVLEFRGVPSGIDATKVVRTGVLPQINTGMAGKIAGVGQVGAGLVTPPAECFTAALAALEETVPG</sequence>
<dbReference type="Gene3D" id="1.10.10.660">
    <property type="entry name" value="conserved protein of unknown function from Enterococcus faecalis V583"/>
    <property type="match status" value="1"/>
</dbReference>
<dbReference type="Pfam" id="PF06545">
    <property type="entry name" value="AllG"/>
    <property type="match status" value="1"/>
</dbReference>
<dbReference type="Gene3D" id="3.90.1700.10">
    <property type="entry name" value="v583 domain like"/>
    <property type="match status" value="1"/>
</dbReference>
<proteinExistence type="predicted"/>
<dbReference type="Gene3D" id="3.90.1710.10">
    <property type="entry name" value="Enterococcus faecalis V583 domain"/>
    <property type="match status" value="1"/>
</dbReference>
<evidence type="ECO:0000313" key="4">
    <source>
        <dbReference type="Proteomes" id="UP001500642"/>
    </source>
</evidence>
<accession>A0ABP8JU75</accession>
<protein>
    <submittedName>
        <fullName evidence="3">DUF1116 domain-containing protein</fullName>
    </submittedName>
</protein>
<dbReference type="Pfam" id="PF00549">
    <property type="entry name" value="Ligase_CoA"/>
    <property type="match status" value="1"/>
</dbReference>
<keyword evidence="4" id="KW-1185">Reference proteome</keyword>
<dbReference type="InterPro" id="IPR024033">
    <property type="entry name" value="OXTCase_su_AllG_h-dom"/>
</dbReference>
<dbReference type="InterPro" id="IPR016102">
    <property type="entry name" value="Succinyl-CoA_synth-like"/>
</dbReference>
<dbReference type="EMBL" id="BAABGL010000036">
    <property type="protein sequence ID" value="GAA4396090.1"/>
    <property type="molecule type" value="Genomic_DNA"/>
</dbReference>
<feature type="domain" description="ATP-citrate synthase/succinyl-CoA ligase C-terminal" evidence="2">
    <location>
        <begin position="334"/>
        <end position="489"/>
    </location>
</feature>
<evidence type="ECO:0000256" key="1">
    <source>
        <dbReference type="SAM" id="MobiDB-lite"/>
    </source>
</evidence>
<feature type="region of interest" description="Disordered" evidence="1">
    <location>
        <begin position="502"/>
        <end position="530"/>
    </location>
</feature>
<evidence type="ECO:0000259" key="2">
    <source>
        <dbReference type="Pfam" id="PF00549"/>
    </source>
</evidence>
<dbReference type="InterPro" id="IPR005811">
    <property type="entry name" value="SUCC_ACL_C"/>
</dbReference>
<comment type="caution">
    <text evidence="3">The sequence shown here is derived from an EMBL/GenBank/DDBJ whole genome shotgun (WGS) entry which is preliminary data.</text>
</comment>
<dbReference type="PANTHER" id="PTHR11117:SF24">
    <property type="entry name" value="PROTEIN FDRA"/>
    <property type="match status" value="1"/>
</dbReference>
<dbReference type="SUPFAM" id="SSF52210">
    <property type="entry name" value="Succinyl-CoA synthetase domains"/>
    <property type="match status" value="2"/>
</dbReference>
<dbReference type="RefSeq" id="WP_345032813.1">
    <property type="nucleotide sequence ID" value="NZ_BAABGL010000036.1"/>
</dbReference>
<name>A0ABP8JU75_9MICO</name>
<evidence type="ECO:0000313" key="3">
    <source>
        <dbReference type="EMBL" id="GAA4396090.1"/>
    </source>
</evidence>
<gene>
    <name evidence="3" type="ORF">GCM10023167_27060</name>
</gene>
<feature type="compositionally biased region" description="Low complexity" evidence="1">
    <location>
        <begin position="520"/>
        <end position="529"/>
    </location>
</feature>